<dbReference type="EMBL" id="MT142039">
    <property type="protein sequence ID" value="QJA73604.1"/>
    <property type="molecule type" value="Genomic_DNA"/>
</dbReference>
<dbReference type="InterPro" id="IPR004843">
    <property type="entry name" value="Calcineurin-like_PHP"/>
</dbReference>
<dbReference type="Pfam" id="PF00149">
    <property type="entry name" value="Metallophos"/>
    <property type="match status" value="1"/>
</dbReference>
<evidence type="ECO:0000313" key="3">
    <source>
        <dbReference type="EMBL" id="QJA73604.1"/>
    </source>
</evidence>
<evidence type="ECO:0000313" key="5">
    <source>
        <dbReference type="EMBL" id="QJI01878.1"/>
    </source>
</evidence>
<evidence type="ECO:0000313" key="2">
    <source>
        <dbReference type="EMBL" id="QJA54372.1"/>
    </source>
</evidence>
<dbReference type="EMBL" id="MT144501">
    <property type="protein sequence ID" value="QJA54372.1"/>
    <property type="molecule type" value="Genomic_DNA"/>
</dbReference>
<dbReference type="EMBL" id="MT144958">
    <property type="protein sequence ID" value="QJI01878.1"/>
    <property type="molecule type" value="Genomic_DNA"/>
</dbReference>
<sequence length="281" mass="31753">MSNELRWYGKVLPKELTEVKLVIISDLHYGNPYFSYKHFQRTIDFIKNNENTYCFLNGDLCESVIKTSKGEIHKQVGSPDDQKKQVVEWLEPIKDSILGTTTGNHENRIYESAGTDITDYIAEKLNIPYRPEGMLYKLAFGDNNSHVKGKPFVFWIYITHGYGGARTKSSKAVKAERTSNWIHADLVAMAHDHVVNVAPDIYLMPDNRGTIDNNGFLSGKVTAKRKMLVKTNAYLKWGGYAESGGFPPSDLSTPVINLLTPYSEQWGLYPDKPQQAIKVSV</sequence>
<dbReference type="AlphaFoldDB" id="A0A6H2A3S0"/>
<dbReference type="EMBL" id="MT142588">
    <property type="protein sequence ID" value="QJA85661.1"/>
    <property type="molecule type" value="Genomic_DNA"/>
</dbReference>
<gene>
    <name evidence="3" type="ORF">MM415A02299_0005</name>
    <name evidence="4" type="ORF">MM415B02189_0005</name>
    <name evidence="2" type="ORF">TM448A04664_0003</name>
    <name evidence="5" type="ORF">TM448B02821_0003</name>
</gene>
<evidence type="ECO:0000313" key="4">
    <source>
        <dbReference type="EMBL" id="QJA85661.1"/>
    </source>
</evidence>
<dbReference type="GO" id="GO:0016787">
    <property type="term" value="F:hydrolase activity"/>
    <property type="evidence" value="ECO:0007669"/>
    <property type="project" value="InterPro"/>
</dbReference>
<protein>
    <submittedName>
        <fullName evidence="2">Putative calcineurin-like phosphoesterase</fullName>
    </submittedName>
</protein>
<dbReference type="Gene3D" id="3.60.21.10">
    <property type="match status" value="1"/>
</dbReference>
<reference evidence="2" key="1">
    <citation type="submission" date="2020-03" db="EMBL/GenBank/DDBJ databases">
        <title>The deep terrestrial virosphere.</title>
        <authorList>
            <person name="Holmfeldt K."/>
            <person name="Nilsson E."/>
            <person name="Simone D."/>
            <person name="Lopez-Fernandez M."/>
            <person name="Wu X."/>
            <person name="de Brujin I."/>
            <person name="Lundin D."/>
            <person name="Andersson A."/>
            <person name="Bertilsson S."/>
            <person name="Dopson M."/>
        </authorList>
    </citation>
    <scope>NUCLEOTIDE SEQUENCE</scope>
    <source>
        <strain evidence="3">MM415A02299</strain>
        <strain evidence="4">MM415B02189</strain>
        <strain evidence="2">TM448A04664</strain>
        <strain evidence="5">TM448B02821</strain>
    </source>
</reference>
<dbReference type="InterPro" id="IPR029052">
    <property type="entry name" value="Metallo-depent_PP-like"/>
</dbReference>
<proteinExistence type="predicted"/>
<dbReference type="SUPFAM" id="SSF56300">
    <property type="entry name" value="Metallo-dependent phosphatases"/>
    <property type="match status" value="1"/>
</dbReference>
<feature type="domain" description="Calcineurin-like phosphoesterase" evidence="1">
    <location>
        <begin position="20"/>
        <end position="122"/>
    </location>
</feature>
<name>A0A6H2A3S0_9ZZZZ</name>
<evidence type="ECO:0000259" key="1">
    <source>
        <dbReference type="Pfam" id="PF00149"/>
    </source>
</evidence>
<accession>A0A6H2A3S0</accession>
<organism evidence="2">
    <name type="scientific">viral metagenome</name>
    <dbReference type="NCBI Taxonomy" id="1070528"/>
    <lineage>
        <taxon>unclassified sequences</taxon>
        <taxon>metagenomes</taxon>
        <taxon>organismal metagenomes</taxon>
    </lineage>
</organism>